<name>A0ABP0RB72_9DINO</name>
<dbReference type="Proteomes" id="UP001642464">
    <property type="component" value="Unassembled WGS sequence"/>
</dbReference>
<organism evidence="1 2">
    <name type="scientific">Durusdinium trenchii</name>
    <dbReference type="NCBI Taxonomy" id="1381693"/>
    <lineage>
        <taxon>Eukaryota</taxon>
        <taxon>Sar</taxon>
        <taxon>Alveolata</taxon>
        <taxon>Dinophyceae</taxon>
        <taxon>Suessiales</taxon>
        <taxon>Symbiodiniaceae</taxon>
        <taxon>Durusdinium</taxon>
    </lineage>
</organism>
<accession>A0ABP0RB72</accession>
<gene>
    <name evidence="1" type="ORF">SCF082_LOCUS45679</name>
</gene>
<protein>
    <recommendedName>
        <fullName evidence="3">PH domain-containing protein</fullName>
    </recommendedName>
</protein>
<dbReference type="EMBL" id="CAXAMM010041117">
    <property type="protein sequence ID" value="CAK9097385.1"/>
    <property type="molecule type" value="Genomic_DNA"/>
</dbReference>
<sequence length="292" mass="33343">MAKVKGSLALSSSERSWKAEARLSVPPAQAEIARWIPLAPAGVLARWRTENMILVQGFLLFLDFNSPLQVLHALSLSSIISVNIDDGQALVPCLSIKFIIGGRQEVIRLRFSDPPTARSWLRRFEVAKDTTKFTQTYLPLASLSQTLEAWQLCSASTCAIADSQRQQDWKALCSYGRSMAVRSWLRRRVSSRLHDFLHRACRLSDRRGTSVVLSSLGALHLGRALHRWRHRWMVQGLRALERRDRGCPTVKLCRWQRDFMKVARQLCGAYLGRYHWRLPPSMPGLELWPQSL</sequence>
<proteinExistence type="predicted"/>
<keyword evidence="2" id="KW-1185">Reference proteome</keyword>
<evidence type="ECO:0008006" key="3">
    <source>
        <dbReference type="Google" id="ProtNLM"/>
    </source>
</evidence>
<evidence type="ECO:0000313" key="1">
    <source>
        <dbReference type="EMBL" id="CAK9097385.1"/>
    </source>
</evidence>
<evidence type="ECO:0000313" key="2">
    <source>
        <dbReference type="Proteomes" id="UP001642464"/>
    </source>
</evidence>
<comment type="caution">
    <text evidence="1">The sequence shown here is derived from an EMBL/GenBank/DDBJ whole genome shotgun (WGS) entry which is preliminary data.</text>
</comment>
<reference evidence="1 2" key="1">
    <citation type="submission" date="2024-02" db="EMBL/GenBank/DDBJ databases">
        <authorList>
            <person name="Chen Y."/>
            <person name="Shah S."/>
            <person name="Dougan E. K."/>
            <person name="Thang M."/>
            <person name="Chan C."/>
        </authorList>
    </citation>
    <scope>NUCLEOTIDE SEQUENCE [LARGE SCALE GENOMIC DNA]</scope>
</reference>